<keyword evidence="4" id="KW-0804">Transcription</keyword>
<dbReference type="GO" id="GO:0003700">
    <property type="term" value="F:DNA-binding transcription factor activity"/>
    <property type="evidence" value="ECO:0007669"/>
    <property type="project" value="InterPro"/>
</dbReference>
<dbReference type="Proteomes" id="UP000824132">
    <property type="component" value="Unassembled WGS sequence"/>
</dbReference>
<dbReference type="SUPFAM" id="SSF46785">
    <property type="entry name" value="Winged helix' DNA-binding domain"/>
    <property type="match status" value="1"/>
</dbReference>
<proteinExistence type="inferred from homology"/>
<dbReference type="CDD" id="cd05466">
    <property type="entry name" value="PBP2_LTTR_substrate"/>
    <property type="match status" value="1"/>
</dbReference>
<dbReference type="GO" id="GO:0005829">
    <property type="term" value="C:cytosol"/>
    <property type="evidence" value="ECO:0007669"/>
    <property type="project" value="TreeGrafter"/>
</dbReference>
<evidence type="ECO:0000313" key="6">
    <source>
        <dbReference type="EMBL" id="HIZ02650.1"/>
    </source>
</evidence>
<feature type="domain" description="HTH lysR-type" evidence="5">
    <location>
        <begin position="1"/>
        <end position="58"/>
    </location>
</feature>
<keyword evidence="3" id="KW-0238">DNA-binding</keyword>
<dbReference type="FunFam" id="1.10.10.10:FF:000001">
    <property type="entry name" value="LysR family transcriptional regulator"/>
    <property type="match status" value="1"/>
</dbReference>
<dbReference type="Gene3D" id="1.10.10.10">
    <property type="entry name" value="Winged helix-like DNA-binding domain superfamily/Winged helix DNA-binding domain"/>
    <property type="match status" value="1"/>
</dbReference>
<sequence length="295" mass="33137">MDILQMKYFLAVAREENISKAAEYLFITQPSLTRQIQNMEKEIGRPLFVRGGRKLTLTETGVLLQKRAEEIVSLYEKTEAELLRPPEETGGDVFIGGGETYAMEIIADTAKEVQEKYPGIRFHLFSGDISDVCERLDKGLLDFGLLIEPADLSKYEYIRLPVTDVWGILMRREDPLAAKSAITRDDLKGVPLLHSRHALSRGNVLDWFGKSADLNIVATFNLLYNAALMAKAGMGVVLSIDKIYNVTGESELCFRPLAPRLESHLSLVWKKYQVFSGAAQIFLKHLQEKLQTSGV</sequence>
<dbReference type="Pfam" id="PF00126">
    <property type="entry name" value="HTH_1"/>
    <property type="match status" value="1"/>
</dbReference>
<dbReference type="GO" id="GO:0003677">
    <property type="term" value="F:DNA binding"/>
    <property type="evidence" value="ECO:0007669"/>
    <property type="project" value="UniProtKB-KW"/>
</dbReference>
<dbReference type="InterPro" id="IPR000847">
    <property type="entry name" value="LysR_HTH_N"/>
</dbReference>
<comment type="caution">
    <text evidence="6">The sequence shown here is derived from an EMBL/GenBank/DDBJ whole genome shotgun (WGS) entry which is preliminary data.</text>
</comment>
<evidence type="ECO:0000256" key="2">
    <source>
        <dbReference type="ARBA" id="ARBA00023015"/>
    </source>
</evidence>
<protein>
    <submittedName>
        <fullName evidence="6">LysR family transcriptional regulator</fullName>
    </submittedName>
</protein>
<evidence type="ECO:0000256" key="1">
    <source>
        <dbReference type="ARBA" id="ARBA00009437"/>
    </source>
</evidence>
<reference evidence="6" key="2">
    <citation type="submission" date="2021-04" db="EMBL/GenBank/DDBJ databases">
        <authorList>
            <person name="Gilroy R."/>
        </authorList>
    </citation>
    <scope>NUCLEOTIDE SEQUENCE</scope>
    <source>
        <strain evidence="6">CHK187-5294</strain>
    </source>
</reference>
<evidence type="ECO:0000256" key="3">
    <source>
        <dbReference type="ARBA" id="ARBA00023125"/>
    </source>
</evidence>
<dbReference type="PANTHER" id="PTHR30419">
    <property type="entry name" value="HTH-TYPE TRANSCRIPTIONAL REGULATOR YBHD"/>
    <property type="match status" value="1"/>
</dbReference>
<name>A0A9D2A734_9FIRM</name>
<comment type="similarity">
    <text evidence="1">Belongs to the LysR transcriptional regulatory family.</text>
</comment>
<keyword evidence="2" id="KW-0805">Transcription regulation</keyword>
<reference evidence="6" key="1">
    <citation type="journal article" date="2021" name="PeerJ">
        <title>Extensive microbial diversity within the chicken gut microbiome revealed by metagenomics and culture.</title>
        <authorList>
            <person name="Gilroy R."/>
            <person name="Ravi A."/>
            <person name="Getino M."/>
            <person name="Pursley I."/>
            <person name="Horton D.L."/>
            <person name="Alikhan N.F."/>
            <person name="Baker D."/>
            <person name="Gharbi K."/>
            <person name="Hall N."/>
            <person name="Watson M."/>
            <person name="Adriaenssens E.M."/>
            <person name="Foster-Nyarko E."/>
            <person name="Jarju S."/>
            <person name="Secka A."/>
            <person name="Antonio M."/>
            <person name="Oren A."/>
            <person name="Chaudhuri R.R."/>
            <person name="La Ragione R."/>
            <person name="Hildebrand F."/>
            <person name="Pallen M.J."/>
        </authorList>
    </citation>
    <scope>NUCLEOTIDE SEQUENCE</scope>
    <source>
        <strain evidence="6">CHK187-5294</strain>
    </source>
</reference>
<dbReference type="PROSITE" id="PS50931">
    <property type="entry name" value="HTH_LYSR"/>
    <property type="match status" value="1"/>
</dbReference>
<dbReference type="PRINTS" id="PR00039">
    <property type="entry name" value="HTHLYSR"/>
</dbReference>
<dbReference type="InterPro" id="IPR036390">
    <property type="entry name" value="WH_DNA-bd_sf"/>
</dbReference>
<evidence type="ECO:0000313" key="7">
    <source>
        <dbReference type="Proteomes" id="UP000824132"/>
    </source>
</evidence>
<dbReference type="PANTHER" id="PTHR30419:SF8">
    <property type="entry name" value="NITROGEN ASSIMILATION TRANSCRIPTIONAL ACTIVATOR-RELATED"/>
    <property type="match status" value="1"/>
</dbReference>
<gene>
    <name evidence="6" type="ORF">H9727_00015</name>
</gene>
<dbReference type="EMBL" id="DXCL01000001">
    <property type="protein sequence ID" value="HIZ02650.1"/>
    <property type="molecule type" value="Genomic_DNA"/>
</dbReference>
<accession>A0A9D2A734</accession>
<dbReference type="InterPro" id="IPR036388">
    <property type="entry name" value="WH-like_DNA-bd_sf"/>
</dbReference>
<dbReference type="InterPro" id="IPR050950">
    <property type="entry name" value="HTH-type_LysR_regulators"/>
</dbReference>
<evidence type="ECO:0000256" key="4">
    <source>
        <dbReference type="ARBA" id="ARBA00023163"/>
    </source>
</evidence>
<dbReference type="AlphaFoldDB" id="A0A9D2A734"/>
<evidence type="ECO:0000259" key="5">
    <source>
        <dbReference type="PROSITE" id="PS50931"/>
    </source>
</evidence>
<dbReference type="Pfam" id="PF03466">
    <property type="entry name" value="LysR_substrate"/>
    <property type="match status" value="1"/>
</dbReference>
<dbReference type="Gene3D" id="3.40.190.290">
    <property type="match status" value="1"/>
</dbReference>
<organism evidence="6 7">
    <name type="scientific">Candidatus Borkfalkia avistercoris</name>
    <dbReference type="NCBI Taxonomy" id="2838504"/>
    <lineage>
        <taxon>Bacteria</taxon>
        <taxon>Bacillati</taxon>
        <taxon>Bacillota</taxon>
        <taxon>Clostridia</taxon>
        <taxon>Christensenellales</taxon>
        <taxon>Christensenellaceae</taxon>
        <taxon>Candidatus Borkfalkia</taxon>
    </lineage>
</organism>
<dbReference type="SUPFAM" id="SSF53850">
    <property type="entry name" value="Periplasmic binding protein-like II"/>
    <property type="match status" value="1"/>
</dbReference>
<dbReference type="InterPro" id="IPR005119">
    <property type="entry name" value="LysR_subst-bd"/>
</dbReference>